<feature type="region of interest" description="Disordered" evidence="10">
    <location>
        <begin position="374"/>
        <end position="420"/>
    </location>
</feature>
<dbReference type="GO" id="GO:0006457">
    <property type="term" value="P:protein folding"/>
    <property type="evidence" value="ECO:0007669"/>
    <property type="project" value="InterPro"/>
</dbReference>
<feature type="domain" description="J" evidence="11">
    <location>
        <begin position="6"/>
        <end position="68"/>
    </location>
</feature>
<keyword evidence="3" id="KW-0677">Repeat</keyword>
<dbReference type="GO" id="GO:0009408">
    <property type="term" value="P:response to heat"/>
    <property type="evidence" value="ECO:0007669"/>
    <property type="project" value="InterPro"/>
</dbReference>
<dbReference type="CDD" id="cd10719">
    <property type="entry name" value="DnaJ_zf"/>
    <property type="match status" value="1"/>
</dbReference>
<dbReference type="SUPFAM" id="SSF46565">
    <property type="entry name" value="Chaperone J-domain"/>
    <property type="match status" value="1"/>
</dbReference>
<feature type="domain" description="CR-type" evidence="12">
    <location>
        <begin position="135"/>
        <end position="219"/>
    </location>
</feature>
<keyword evidence="6" id="KW-0143">Chaperone</keyword>
<protein>
    <submittedName>
        <fullName evidence="13">MDj3</fullName>
    </submittedName>
</protein>
<dbReference type="AlphaFoldDB" id="A0A0D2WRT7"/>
<dbReference type="Gene3D" id="2.10.230.10">
    <property type="entry name" value="Heat shock protein DnaJ, cysteine-rich domain"/>
    <property type="match status" value="1"/>
</dbReference>
<dbReference type="Proteomes" id="UP000008743">
    <property type="component" value="Unassembled WGS sequence"/>
</dbReference>
<name>A0A0D2WRT7_CAPO3</name>
<dbReference type="GO" id="GO:0005524">
    <property type="term" value="F:ATP binding"/>
    <property type="evidence" value="ECO:0007669"/>
    <property type="project" value="InterPro"/>
</dbReference>
<evidence type="ECO:0000313" key="14">
    <source>
        <dbReference type="Proteomes" id="UP000008743"/>
    </source>
</evidence>
<dbReference type="PROSITE" id="PS50076">
    <property type="entry name" value="DNAJ_2"/>
    <property type="match status" value="1"/>
</dbReference>
<dbReference type="InParanoid" id="A0A0D2WRT7"/>
<proteinExistence type="inferred from homology"/>
<keyword evidence="7" id="KW-0449">Lipoprotein</keyword>
<dbReference type="InterPro" id="IPR002939">
    <property type="entry name" value="DnaJ_C"/>
</dbReference>
<sequence length="420" mass="45712">MVKETHYYEVLGVQPTATDDELKKAYRKLALKYHPDKNPDAGEKFKELSHAYEVLSDSKKREIYDRYGEQGIKEGGGGGGGGFHSAEDVFASFFGGGMGGMFGGGGGGRGSAQRERRGRDMVHPLKVSLEDLYKGKVSKLALSKDVNCSACNGLGGKAGSVQSCRSCNGNGVKVTLRQIGPGMVQQMQSACGDCKGAGETIPDKDRCKQCSGNKTVKERKVLEVHVDKGMRTNQKITFTGEGDQSPGVTPGDVVIVIDQKEHATFKRDGDDLIMLMQIQLVEALCGFKRVVKHLDDREVLVISKPGQVIEDSMVKMIPNEGMPHYKNPFEKGNLFIKFSVQFPADGFATPEQLAQLETILPARPKLPAYDPANVEDAELQPFDPAKYEGRKQSSRSAYEEDDDDHHGHGGHGGGVQCNQQ</sequence>
<dbReference type="FunFam" id="2.10.230.10:FF:000001">
    <property type="entry name" value="DnaJ subfamily A member 2"/>
    <property type="match status" value="1"/>
</dbReference>
<dbReference type="RefSeq" id="XP_004347002.2">
    <property type="nucleotide sequence ID" value="XM_004346952.2"/>
</dbReference>
<dbReference type="InterPro" id="IPR001623">
    <property type="entry name" value="DnaJ_domain"/>
</dbReference>
<organism evidence="13 14">
    <name type="scientific">Capsaspora owczarzaki (strain ATCC 30864)</name>
    <dbReference type="NCBI Taxonomy" id="595528"/>
    <lineage>
        <taxon>Eukaryota</taxon>
        <taxon>Filasterea</taxon>
        <taxon>Capsaspora</taxon>
    </lineage>
</organism>
<dbReference type="PROSITE" id="PS00636">
    <property type="entry name" value="DNAJ_1"/>
    <property type="match status" value="1"/>
</dbReference>
<feature type="compositionally biased region" description="Gly residues" evidence="10">
    <location>
        <begin position="410"/>
        <end position="420"/>
    </location>
</feature>
<evidence type="ECO:0000256" key="6">
    <source>
        <dbReference type="ARBA" id="ARBA00023186"/>
    </source>
</evidence>
<dbReference type="SMART" id="SM00271">
    <property type="entry name" value="DnaJ"/>
    <property type="match status" value="1"/>
</dbReference>
<dbReference type="FunFam" id="2.60.260.20:FF:000003">
    <property type="entry name" value="DnaJ subfamily A member 2"/>
    <property type="match status" value="1"/>
</dbReference>
<dbReference type="STRING" id="595528.A0A0D2WRT7"/>
<dbReference type="InterPro" id="IPR036869">
    <property type="entry name" value="J_dom_sf"/>
</dbReference>
<dbReference type="GO" id="GO:0008270">
    <property type="term" value="F:zinc ion binding"/>
    <property type="evidence" value="ECO:0007669"/>
    <property type="project" value="UniProtKB-KW"/>
</dbReference>
<dbReference type="FunFam" id="2.60.260.20:FF:000068">
    <property type="entry name" value="Chaperone protein dnaJ 3"/>
    <property type="match status" value="1"/>
</dbReference>
<keyword evidence="2 9" id="KW-0479">Metal-binding</keyword>
<evidence type="ECO:0000256" key="5">
    <source>
        <dbReference type="ARBA" id="ARBA00022833"/>
    </source>
</evidence>
<dbReference type="InterPro" id="IPR044713">
    <property type="entry name" value="DNJA1/2-like"/>
</dbReference>
<dbReference type="Pfam" id="PF01556">
    <property type="entry name" value="DnaJ_C"/>
    <property type="match status" value="1"/>
</dbReference>
<dbReference type="Pfam" id="PF00684">
    <property type="entry name" value="DnaJ_CXXCXGXG"/>
    <property type="match status" value="1"/>
</dbReference>
<gene>
    <name evidence="13" type="ORF">CAOG_005317</name>
</gene>
<evidence type="ECO:0000256" key="3">
    <source>
        <dbReference type="ARBA" id="ARBA00022737"/>
    </source>
</evidence>
<dbReference type="FunFam" id="1.10.287.110:FF:000016">
    <property type="entry name" value="DnaJ (Hsp40) homolog, subfamily A, member 2"/>
    <property type="match status" value="1"/>
</dbReference>
<dbReference type="eggNOG" id="KOG0712">
    <property type="taxonomic scope" value="Eukaryota"/>
</dbReference>
<dbReference type="PhylomeDB" id="A0A0D2WRT7"/>
<evidence type="ECO:0000256" key="10">
    <source>
        <dbReference type="SAM" id="MobiDB-lite"/>
    </source>
</evidence>
<dbReference type="Pfam" id="PF00226">
    <property type="entry name" value="DnaJ"/>
    <property type="match status" value="1"/>
</dbReference>
<evidence type="ECO:0000259" key="11">
    <source>
        <dbReference type="PROSITE" id="PS50076"/>
    </source>
</evidence>
<keyword evidence="1" id="KW-0488">Methylation</keyword>
<evidence type="ECO:0000259" key="12">
    <source>
        <dbReference type="PROSITE" id="PS51188"/>
    </source>
</evidence>
<dbReference type="PANTHER" id="PTHR43888">
    <property type="entry name" value="DNAJ-LIKE-2, ISOFORM A-RELATED"/>
    <property type="match status" value="1"/>
</dbReference>
<dbReference type="HAMAP" id="MF_01152">
    <property type="entry name" value="DnaJ"/>
    <property type="match status" value="1"/>
</dbReference>
<keyword evidence="14" id="KW-1185">Reference proteome</keyword>
<dbReference type="PRINTS" id="PR00625">
    <property type="entry name" value="JDOMAIN"/>
</dbReference>
<keyword evidence="8" id="KW-0636">Prenylation</keyword>
<dbReference type="OrthoDB" id="550424at2759"/>
<accession>A0A0D2WRT7</accession>
<dbReference type="SUPFAM" id="SSF49493">
    <property type="entry name" value="HSP40/DnaJ peptide-binding domain"/>
    <property type="match status" value="2"/>
</dbReference>
<evidence type="ECO:0000256" key="2">
    <source>
        <dbReference type="ARBA" id="ARBA00022723"/>
    </source>
</evidence>
<evidence type="ECO:0000256" key="9">
    <source>
        <dbReference type="PROSITE-ProRule" id="PRU00546"/>
    </source>
</evidence>
<dbReference type="FunCoup" id="A0A0D2WRT7">
    <property type="interactions" value="553"/>
</dbReference>
<dbReference type="CDD" id="cd06257">
    <property type="entry name" value="DnaJ"/>
    <property type="match status" value="1"/>
</dbReference>
<dbReference type="CDD" id="cd10747">
    <property type="entry name" value="DnaJ_C"/>
    <property type="match status" value="1"/>
</dbReference>
<dbReference type="InterPro" id="IPR008971">
    <property type="entry name" value="HSP40/DnaJ_pept-bd"/>
</dbReference>
<dbReference type="GO" id="GO:0030544">
    <property type="term" value="F:Hsp70 protein binding"/>
    <property type="evidence" value="ECO:0007669"/>
    <property type="project" value="InterPro"/>
</dbReference>
<keyword evidence="5 9" id="KW-0862">Zinc</keyword>
<reference evidence="14" key="1">
    <citation type="submission" date="2011-02" db="EMBL/GenBank/DDBJ databases">
        <title>The Genome Sequence of Capsaspora owczarzaki ATCC 30864.</title>
        <authorList>
            <person name="Russ C."/>
            <person name="Cuomo C."/>
            <person name="Burger G."/>
            <person name="Gray M.W."/>
            <person name="Holland P.W.H."/>
            <person name="King N."/>
            <person name="Lang F.B.F."/>
            <person name="Roger A.J."/>
            <person name="Ruiz-Trillo I."/>
            <person name="Young S.K."/>
            <person name="Zeng Q."/>
            <person name="Gargeya S."/>
            <person name="Alvarado L."/>
            <person name="Berlin A."/>
            <person name="Chapman S.B."/>
            <person name="Chen Z."/>
            <person name="Freedman E."/>
            <person name="Gellesch M."/>
            <person name="Goldberg J."/>
            <person name="Griggs A."/>
            <person name="Gujja S."/>
            <person name="Heilman E."/>
            <person name="Heiman D."/>
            <person name="Howarth C."/>
            <person name="Mehta T."/>
            <person name="Neiman D."/>
            <person name="Pearson M."/>
            <person name="Roberts A."/>
            <person name="Saif S."/>
            <person name="Shea T."/>
            <person name="Shenoy N."/>
            <person name="Sisk P."/>
            <person name="Stolte C."/>
            <person name="Sykes S."/>
            <person name="White J."/>
            <person name="Yandava C."/>
            <person name="Haas B."/>
            <person name="Nusbaum C."/>
            <person name="Birren B."/>
        </authorList>
    </citation>
    <scope>NUCLEOTIDE SEQUENCE</scope>
    <source>
        <strain evidence="14">ATCC 30864</strain>
    </source>
</reference>
<dbReference type="SUPFAM" id="SSF57938">
    <property type="entry name" value="DnaJ/Hsp40 cysteine-rich domain"/>
    <property type="match status" value="1"/>
</dbReference>
<dbReference type="InterPro" id="IPR036410">
    <property type="entry name" value="HSP_DnaJ_Cys-rich_dom_sf"/>
</dbReference>
<dbReference type="InterPro" id="IPR001305">
    <property type="entry name" value="HSP_DnaJ_Cys-rich_dom"/>
</dbReference>
<dbReference type="Gene3D" id="2.60.260.20">
    <property type="entry name" value="Urease metallochaperone UreE, N-terminal domain"/>
    <property type="match status" value="2"/>
</dbReference>
<dbReference type="GO" id="GO:0051082">
    <property type="term" value="F:unfolded protein binding"/>
    <property type="evidence" value="ECO:0007669"/>
    <property type="project" value="InterPro"/>
</dbReference>
<feature type="zinc finger region" description="CR-type" evidence="9">
    <location>
        <begin position="135"/>
        <end position="219"/>
    </location>
</feature>
<dbReference type="InterPro" id="IPR018253">
    <property type="entry name" value="DnaJ_domain_CS"/>
</dbReference>
<evidence type="ECO:0000313" key="13">
    <source>
        <dbReference type="EMBL" id="KJE94720.1"/>
    </source>
</evidence>
<evidence type="ECO:0000256" key="8">
    <source>
        <dbReference type="ARBA" id="ARBA00023289"/>
    </source>
</evidence>
<evidence type="ECO:0000256" key="4">
    <source>
        <dbReference type="ARBA" id="ARBA00022771"/>
    </source>
</evidence>
<dbReference type="EMBL" id="KE346367">
    <property type="protein sequence ID" value="KJE94720.1"/>
    <property type="molecule type" value="Genomic_DNA"/>
</dbReference>
<evidence type="ECO:0000256" key="1">
    <source>
        <dbReference type="ARBA" id="ARBA00022481"/>
    </source>
</evidence>
<evidence type="ECO:0000256" key="7">
    <source>
        <dbReference type="ARBA" id="ARBA00023288"/>
    </source>
</evidence>
<dbReference type="Gene3D" id="1.10.287.110">
    <property type="entry name" value="DnaJ domain"/>
    <property type="match status" value="1"/>
</dbReference>
<dbReference type="InterPro" id="IPR012724">
    <property type="entry name" value="DnaJ"/>
</dbReference>
<keyword evidence="4 9" id="KW-0863">Zinc-finger</keyword>
<dbReference type="PROSITE" id="PS51188">
    <property type="entry name" value="ZF_CR"/>
    <property type="match status" value="1"/>
</dbReference>